<dbReference type="EMBL" id="JASBWV010000015">
    <property type="protein sequence ID" value="KAJ9122040.1"/>
    <property type="molecule type" value="Genomic_DNA"/>
</dbReference>
<evidence type="ECO:0000313" key="2">
    <source>
        <dbReference type="Proteomes" id="UP001234202"/>
    </source>
</evidence>
<proteinExistence type="predicted"/>
<sequence>MEAGLIERHALTSTGKLALDPQERAARLTEKTLFRHQLSSGQSAAKGSTNGTSKATTTTATTTQGSRTTTEFVWAVPHALLPASSQHPTLSNPSTTARLEQHLNAMTTGRETVIELSAKVQALRAAEKLESEAGKRYSVPTLQHSWDRPVGVVVSGPPGGVRSGQRPGGAQWVTSRGEKRYLNKRRAGTRIGKERKMQVWWDALGEAKKQGERDALA</sequence>
<protein>
    <submittedName>
        <fullName evidence="1">Uncharacterized protein</fullName>
    </submittedName>
</protein>
<organism evidence="1 2">
    <name type="scientific">Naganishia onofrii</name>
    <dbReference type="NCBI Taxonomy" id="1851511"/>
    <lineage>
        <taxon>Eukaryota</taxon>
        <taxon>Fungi</taxon>
        <taxon>Dikarya</taxon>
        <taxon>Basidiomycota</taxon>
        <taxon>Agaricomycotina</taxon>
        <taxon>Tremellomycetes</taxon>
        <taxon>Filobasidiales</taxon>
        <taxon>Filobasidiaceae</taxon>
        <taxon>Naganishia</taxon>
    </lineage>
</organism>
<reference evidence="1" key="1">
    <citation type="submission" date="2023-04" db="EMBL/GenBank/DDBJ databases">
        <title>Draft Genome sequencing of Naganishia species isolated from polar environments using Oxford Nanopore Technology.</title>
        <authorList>
            <person name="Leo P."/>
            <person name="Venkateswaran K."/>
        </authorList>
    </citation>
    <scope>NUCLEOTIDE SEQUENCE</scope>
    <source>
        <strain evidence="1">DBVPG 5303</strain>
    </source>
</reference>
<keyword evidence="2" id="KW-1185">Reference proteome</keyword>
<gene>
    <name evidence="1" type="ORF">QFC24_004267</name>
</gene>
<accession>A0ACC2XF75</accession>
<comment type="caution">
    <text evidence="1">The sequence shown here is derived from an EMBL/GenBank/DDBJ whole genome shotgun (WGS) entry which is preliminary data.</text>
</comment>
<dbReference type="Proteomes" id="UP001234202">
    <property type="component" value="Unassembled WGS sequence"/>
</dbReference>
<evidence type="ECO:0000313" key="1">
    <source>
        <dbReference type="EMBL" id="KAJ9122040.1"/>
    </source>
</evidence>
<name>A0ACC2XF75_9TREE</name>